<dbReference type="FunFam" id="3.80.10.10:FF:000213">
    <property type="entry name" value="Tyrosine-sulfated glycopeptide receptor 1"/>
    <property type="match status" value="1"/>
</dbReference>
<dbReference type="PANTHER" id="PTHR48063">
    <property type="entry name" value="LRR RECEPTOR-LIKE KINASE"/>
    <property type="match status" value="1"/>
</dbReference>
<dbReference type="SUPFAM" id="SSF52058">
    <property type="entry name" value="L domain-like"/>
    <property type="match status" value="1"/>
</dbReference>
<feature type="region of interest" description="Disordered" evidence="12">
    <location>
        <begin position="832"/>
        <end position="851"/>
    </location>
</feature>
<comment type="similarity">
    <text evidence="2">Belongs to the RLP family.</text>
</comment>
<dbReference type="PRINTS" id="PR00019">
    <property type="entry name" value="LEURICHRPT"/>
</dbReference>
<dbReference type="InterPro" id="IPR001611">
    <property type="entry name" value="Leu-rich_rpt"/>
</dbReference>
<dbReference type="Proteomes" id="UP000593562">
    <property type="component" value="Unassembled WGS sequence"/>
</dbReference>
<comment type="caution">
    <text evidence="15">The sequence shown here is derived from an EMBL/GenBank/DDBJ whole genome shotgun (WGS) entry which is preliminary data.</text>
</comment>
<dbReference type="PROSITE" id="PS51450">
    <property type="entry name" value="LRR"/>
    <property type="match status" value="1"/>
</dbReference>
<dbReference type="GO" id="GO:0005886">
    <property type="term" value="C:plasma membrane"/>
    <property type="evidence" value="ECO:0007669"/>
    <property type="project" value="UniProtKB-SubCell"/>
</dbReference>
<organism evidence="15 16">
    <name type="scientific">Tripterygium wilfordii</name>
    <name type="common">Thunder God vine</name>
    <dbReference type="NCBI Taxonomy" id="458696"/>
    <lineage>
        <taxon>Eukaryota</taxon>
        <taxon>Viridiplantae</taxon>
        <taxon>Streptophyta</taxon>
        <taxon>Embryophyta</taxon>
        <taxon>Tracheophyta</taxon>
        <taxon>Spermatophyta</taxon>
        <taxon>Magnoliopsida</taxon>
        <taxon>eudicotyledons</taxon>
        <taxon>Gunneridae</taxon>
        <taxon>Pentapetalae</taxon>
        <taxon>rosids</taxon>
        <taxon>fabids</taxon>
        <taxon>Celastrales</taxon>
        <taxon>Celastraceae</taxon>
        <taxon>Tripterygium</taxon>
    </lineage>
</organism>
<dbReference type="Gene3D" id="3.80.10.10">
    <property type="entry name" value="Ribonuclease Inhibitor"/>
    <property type="match status" value="4"/>
</dbReference>
<dbReference type="SUPFAM" id="SSF52047">
    <property type="entry name" value="RNI-like"/>
    <property type="match status" value="2"/>
</dbReference>
<keyword evidence="9 13" id="KW-0472">Membrane</keyword>
<keyword evidence="6" id="KW-0732">Signal</keyword>
<keyword evidence="5 13" id="KW-0812">Transmembrane</keyword>
<evidence type="ECO:0000256" key="11">
    <source>
        <dbReference type="ARBA" id="ARBA00023180"/>
    </source>
</evidence>
<evidence type="ECO:0000256" key="9">
    <source>
        <dbReference type="ARBA" id="ARBA00023136"/>
    </source>
</evidence>
<keyword evidence="10" id="KW-0675">Receptor</keyword>
<dbReference type="GO" id="GO:0016301">
    <property type="term" value="F:kinase activity"/>
    <property type="evidence" value="ECO:0007669"/>
    <property type="project" value="UniProtKB-KW"/>
</dbReference>
<keyword evidence="4" id="KW-0433">Leucine-rich repeat</keyword>
<feature type="domain" description="Disease resistance R13L4/SHOC-2-like LRR" evidence="14">
    <location>
        <begin position="106"/>
        <end position="254"/>
    </location>
</feature>
<evidence type="ECO:0000313" key="16">
    <source>
        <dbReference type="Proteomes" id="UP000593562"/>
    </source>
</evidence>
<keyword evidence="16" id="KW-1185">Reference proteome</keyword>
<evidence type="ECO:0000313" key="15">
    <source>
        <dbReference type="EMBL" id="KAF5740464.1"/>
    </source>
</evidence>
<evidence type="ECO:0000256" key="13">
    <source>
        <dbReference type="SAM" id="Phobius"/>
    </source>
</evidence>
<dbReference type="FunFam" id="3.80.10.10:FF:000383">
    <property type="entry name" value="Leucine-rich repeat receptor protein kinase EMS1"/>
    <property type="match status" value="1"/>
</dbReference>
<proteinExistence type="inferred from homology"/>
<evidence type="ECO:0000256" key="8">
    <source>
        <dbReference type="ARBA" id="ARBA00022989"/>
    </source>
</evidence>
<dbReference type="InterPro" id="IPR032675">
    <property type="entry name" value="LRR_dom_sf"/>
</dbReference>
<evidence type="ECO:0000256" key="3">
    <source>
        <dbReference type="ARBA" id="ARBA00022475"/>
    </source>
</evidence>
<dbReference type="InterPro" id="IPR055414">
    <property type="entry name" value="LRR_R13L4/SHOC2-like"/>
</dbReference>
<feature type="domain" description="Disease resistance R13L4/SHOC-2-like LRR" evidence="14">
    <location>
        <begin position="270"/>
        <end position="420"/>
    </location>
</feature>
<evidence type="ECO:0000256" key="12">
    <source>
        <dbReference type="SAM" id="MobiDB-lite"/>
    </source>
</evidence>
<evidence type="ECO:0000256" key="1">
    <source>
        <dbReference type="ARBA" id="ARBA00004251"/>
    </source>
</evidence>
<keyword evidence="7" id="KW-0677">Repeat</keyword>
<dbReference type="AlphaFoldDB" id="A0A7J7D2A6"/>
<dbReference type="Pfam" id="PF13855">
    <property type="entry name" value="LRR_8"/>
    <property type="match status" value="2"/>
</dbReference>
<gene>
    <name evidence="15" type="ORF">HS088_TW11G00533</name>
</gene>
<keyword evidence="11" id="KW-0325">Glycoprotein</keyword>
<dbReference type="Pfam" id="PF23598">
    <property type="entry name" value="LRR_14"/>
    <property type="match status" value="2"/>
</dbReference>
<keyword evidence="15" id="KW-0418">Kinase</keyword>
<dbReference type="FunFam" id="3.80.10.10:FF:000041">
    <property type="entry name" value="LRR receptor-like serine/threonine-protein kinase ERECTA"/>
    <property type="match status" value="1"/>
</dbReference>
<evidence type="ECO:0000256" key="5">
    <source>
        <dbReference type="ARBA" id="ARBA00022692"/>
    </source>
</evidence>
<evidence type="ECO:0000256" key="2">
    <source>
        <dbReference type="ARBA" id="ARBA00009592"/>
    </source>
</evidence>
<name>A0A7J7D2A6_TRIWF</name>
<feature type="transmembrane region" description="Helical" evidence="13">
    <location>
        <begin position="857"/>
        <end position="880"/>
    </location>
</feature>
<dbReference type="InParanoid" id="A0A7J7D2A6"/>
<dbReference type="FunFam" id="3.80.10.10:FF:000649">
    <property type="entry name" value="Leucine Rich Repeat family protein"/>
    <property type="match status" value="1"/>
</dbReference>
<comment type="subcellular location">
    <subcellularLocation>
        <location evidence="1">Cell membrane</location>
        <topology evidence="1">Single-pass type I membrane protein</topology>
    </subcellularLocation>
</comment>
<keyword evidence="3" id="KW-1003">Cell membrane</keyword>
<evidence type="ECO:0000256" key="4">
    <source>
        <dbReference type="ARBA" id="ARBA00022614"/>
    </source>
</evidence>
<sequence length="917" mass="101315">MSGNVIELKLRNMFSDDTNVFDASAYALGGQISSSLLELRHLRYLDLSMNNFEGTPIPNFLGSIKTLRYLNLSSASFGGTLPSNLGNLSSLQYLDLNSYFNESTENDLNWLPNLTSLKYLNLGNVDLSKVRNYWLQAVNKLSSLQELHLPTCGLSTLPLSSSVVNLTSLSVLDLSYNGFNSSIPSWIFNLTSLVYLDLSSNDIQGVFPDEFVQLKFLKHIDLSENSFIQGNLSRTLGKLCGLQVLDLSFNDINGEMTDVIDGFSECSNSSLELLHLGYNNLNGFIPSSIGNLRNLKYLLLMRNSFSGSIPETIGNLSSLQELYLADNLMAGTIPVSLGQLSKLVYVDISKNLWTGVITEAHFSNLTSLKEVSIDQSSGRITLVFNISYEWIPPFKLRYINVKSCKVGPGFPSWLRNQNELNSVSVACAELSGTIPKWFWELDLLLDRLDFSNNQLTGRLPNTIRFNHQGIVFLNSNLFTGPMPLLSSNVTSLHLDNNLFSGPIPTDFGQRMPILADLDLSFNSLNGSIPMSVRNLASLLTFVVSNNRLTGKIPDFWDGLLEIYVIDMSNNSFTGEIPKSFGSLSGLKFLTLSNNRLSGEFPSVLRNCTMMEALKLGDNRISGRVPGWIGGTMPSLLILSLRSNLFSGNVPTKLCNLSSLHILDLAHNNLSGSIPSCVGNLIGMSSIQEDARYEGQFIVATKGTEYFYETTLYLVNSIDLSGNNLSGQVPELTENLSKLGILNLSINHLTGKIPESISRLRILETLDLSRNQLSGTIPPVMASITSLNHLNLSHNNLSGSIPTTNQFQTFTDPSIYEGNSALCGVPLPTKCNRDDGTSNDSPGNEDNGDEDDDDNERVWFFISMVLGFVVGFWAVFGTLLVKKTWREAYCKFFDDMKERLSVAYLRRRMKEKGTASSG</sequence>
<evidence type="ECO:0000259" key="14">
    <source>
        <dbReference type="Pfam" id="PF23598"/>
    </source>
</evidence>
<evidence type="ECO:0000256" key="7">
    <source>
        <dbReference type="ARBA" id="ARBA00022737"/>
    </source>
</evidence>
<dbReference type="InterPro" id="IPR046956">
    <property type="entry name" value="RLP23-like"/>
</dbReference>
<protein>
    <submittedName>
        <fullName evidence="15">Putative Serine/threonine-protein kinase bri1</fullName>
    </submittedName>
</protein>
<accession>A0A7J7D2A6</accession>
<dbReference type="SMART" id="SM00369">
    <property type="entry name" value="LRR_TYP"/>
    <property type="match status" value="10"/>
</dbReference>
<dbReference type="InterPro" id="IPR003591">
    <property type="entry name" value="Leu-rich_rpt_typical-subtyp"/>
</dbReference>
<evidence type="ECO:0000256" key="6">
    <source>
        <dbReference type="ARBA" id="ARBA00022729"/>
    </source>
</evidence>
<keyword evidence="15" id="KW-0808">Transferase</keyword>
<dbReference type="EMBL" id="JAAARO010000011">
    <property type="protein sequence ID" value="KAF5740464.1"/>
    <property type="molecule type" value="Genomic_DNA"/>
</dbReference>
<keyword evidence="8 13" id="KW-1133">Transmembrane helix</keyword>
<dbReference type="Pfam" id="PF00560">
    <property type="entry name" value="LRR_1"/>
    <property type="match status" value="7"/>
</dbReference>
<dbReference type="PANTHER" id="PTHR48063:SF16">
    <property type="entry name" value="LRR RECEPTOR-LIKE SERINE_THREONINE-PROTEIN KINASE GSO1"/>
    <property type="match status" value="1"/>
</dbReference>
<reference evidence="15 16" key="1">
    <citation type="journal article" date="2020" name="Nat. Commun.">
        <title>Genome of Tripterygium wilfordii and identification of cytochrome P450 involved in triptolide biosynthesis.</title>
        <authorList>
            <person name="Tu L."/>
            <person name="Su P."/>
            <person name="Zhang Z."/>
            <person name="Gao L."/>
            <person name="Wang J."/>
            <person name="Hu T."/>
            <person name="Zhou J."/>
            <person name="Zhang Y."/>
            <person name="Zhao Y."/>
            <person name="Liu Y."/>
            <person name="Song Y."/>
            <person name="Tong Y."/>
            <person name="Lu Y."/>
            <person name="Yang J."/>
            <person name="Xu C."/>
            <person name="Jia M."/>
            <person name="Peters R.J."/>
            <person name="Huang L."/>
            <person name="Gao W."/>
        </authorList>
    </citation>
    <scope>NUCLEOTIDE SEQUENCE [LARGE SCALE GENOMIC DNA]</scope>
    <source>
        <strain evidence="16">cv. XIE 37</strain>
        <tissue evidence="15">Leaf</tissue>
    </source>
</reference>
<evidence type="ECO:0000256" key="10">
    <source>
        <dbReference type="ARBA" id="ARBA00023170"/>
    </source>
</evidence>